<keyword evidence="1 6" id="KW-1277">Toxin-antitoxin system</keyword>
<evidence type="ECO:0000313" key="8">
    <source>
        <dbReference type="EMBL" id="ERT08755.1"/>
    </source>
</evidence>
<evidence type="ECO:0000256" key="4">
    <source>
        <dbReference type="ARBA" id="ARBA00022695"/>
    </source>
</evidence>
<dbReference type="RefSeq" id="WP_023065101.1">
    <property type="nucleotide sequence ID" value="NZ_AUZM01000008.1"/>
</dbReference>
<keyword evidence="5 6" id="KW-0238">DNA-binding</keyword>
<evidence type="ECO:0000256" key="2">
    <source>
        <dbReference type="ARBA" id="ARBA00022676"/>
    </source>
</evidence>
<evidence type="ECO:0000256" key="1">
    <source>
        <dbReference type="ARBA" id="ARBA00022649"/>
    </source>
</evidence>
<organism evidence="8 9">
    <name type="scientific">Lyngbya aestuarii BL J</name>
    <dbReference type="NCBI Taxonomy" id="1348334"/>
    <lineage>
        <taxon>Bacteria</taxon>
        <taxon>Bacillati</taxon>
        <taxon>Cyanobacteriota</taxon>
        <taxon>Cyanophyceae</taxon>
        <taxon>Oscillatoriophycideae</taxon>
        <taxon>Oscillatoriales</taxon>
        <taxon>Microcoleaceae</taxon>
        <taxon>Lyngbya</taxon>
    </lineage>
</organism>
<keyword evidence="2" id="KW-0328">Glycosyltransferase</keyword>
<reference evidence="8 9" key="1">
    <citation type="journal article" date="2013" name="Front. Microbiol.">
        <title>Comparative genomic analyses of the cyanobacterium, Lyngbya aestuarii BL J, a powerful hydrogen producer.</title>
        <authorList>
            <person name="Kothari A."/>
            <person name="Vaughn M."/>
            <person name="Garcia-Pichel F."/>
        </authorList>
    </citation>
    <scope>NUCLEOTIDE SEQUENCE [LARGE SCALE GENOMIC DNA]</scope>
    <source>
        <strain evidence="8 9">BL J</strain>
    </source>
</reference>
<evidence type="ECO:0000256" key="3">
    <source>
        <dbReference type="ARBA" id="ARBA00022679"/>
    </source>
</evidence>
<comment type="caution">
    <text evidence="6">Lacks conserved residue(s) required for the propagation of feature annotation.</text>
</comment>
<name>U7QNQ0_9CYAN</name>
<dbReference type="GO" id="GO:0016757">
    <property type="term" value="F:glycosyltransferase activity"/>
    <property type="evidence" value="ECO:0007669"/>
    <property type="project" value="UniProtKB-KW"/>
</dbReference>
<evidence type="ECO:0000256" key="6">
    <source>
        <dbReference type="PROSITE-ProRule" id="PRU01362"/>
    </source>
</evidence>
<evidence type="ECO:0000313" key="9">
    <source>
        <dbReference type="Proteomes" id="UP000017127"/>
    </source>
</evidence>
<dbReference type="Proteomes" id="UP000017127">
    <property type="component" value="Unassembled WGS sequence"/>
</dbReference>
<keyword evidence="4" id="KW-0548">Nucleotidyltransferase</keyword>
<gene>
    <name evidence="8" type="ORF">M595_1331</name>
</gene>
<dbReference type="EMBL" id="AUZM01000008">
    <property type="protein sequence ID" value="ERT08755.1"/>
    <property type="molecule type" value="Genomic_DNA"/>
</dbReference>
<proteinExistence type="inferred from homology"/>
<sequence length="67" mass="7553">MSTPIYHITHIDNLVSILSSGGLIACSQLRQQQVNYTDLAHENIQDRRANKPVADNWFLDVSTNNSQ</sequence>
<feature type="domain" description="DarT" evidence="7">
    <location>
        <begin position="3"/>
        <end position="67"/>
    </location>
</feature>
<dbReference type="PROSITE" id="PS52018">
    <property type="entry name" value="DART"/>
    <property type="match status" value="1"/>
</dbReference>
<protein>
    <submittedName>
        <fullName evidence="8">Putative lipoprotein</fullName>
    </submittedName>
</protein>
<dbReference type="InterPro" id="IPR029494">
    <property type="entry name" value="DarT"/>
</dbReference>
<keyword evidence="3" id="KW-0808">Transferase</keyword>
<dbReference type="GO" id="GO:0016779">
    <property type="term" value="F:nucleotidyltransferase activity"/>
    <property type="evidence" value="ECO:0007669"/>
    <property type="project" value="UniProtKB-KW"/>
</dbReference>
<keyword evidence="9" id="KW-1185">Reference proteome</keyword>
<evidence type="ECO:0000259" key="7">
    <source>
        <dbReference type="PROSITE" id="PS52018"/>
    </source>
</evidence>
<evidence type="ECO:0000256" key="5">
    <source>
        <dbReference type="ARBA" id="ARBA00023125"/>
    </source>
</evidence>
<dbReference type="Pfam" id="PF14487">
    <property type="entry name" value="DarT"/>
    <property type="match status" value="1"/>
</dbReference>
<comment type="caution">
    <text evidence="8">The sequence shown here is derived from an EMBL/GenBank/DDBJ whole genome shotgun (WGS) entry which is preliminary data.</text>
</comment>
<accession>U7QNQ0</accession>
<comment type="similarity">
    <text evidence="6">Belongs to the DarT ADP-ribosyltransferase family.</text>
</comment>
<dbReference type="AlphaFoldDB" id="U7QNQ0"/>
<keyword evidence="8" id="KW-0449">Lipoprotein</keyword>
<dbReference type="GO" id="GO:0003677">
    <property type="term" value="F:DNA binding"/>
    <property type="evidence" value="ECO:0007669"/>
    <property type="project" value="UniProtKB-UniRule"/>
</dbReference>